<dbReference type="EMBL" id="RCUV01000007">
    <property type="protein sequence ID" value="RLP71652.1"/>
    <property type="molecule type" value="Genomic_DNA"/>
</dbReference>
<dbReference type="Gene3D" id="3.10.129.10">
    <property type="entry name" value="Hotdog Thioesterase"/>
    <property type="match status" value="1"/>
</dbReference>
<protein>
    <submittedName>
        <fullName evidence="1">Acyl-CoA thioesterase</fullName>
    </submittedName>
</protein>
<dbReference type="OrthoDB" id="9799036at2"/>
<evidence type="ECO:0000313" key="2">
    <source>
        <dbReference type="Proteomes" id="UP000270299"/>
    </source>
</evidence>
<dbReference type="PANTHER" id="PTHR31793">
    <property type="entry name" value="4-HYDROXYBENZOYL-COA THIOESTERASE FAMILY MEMBER"/>
    <property type="match status" value="1"/>
</dbReference>
<reference evidence="1 2" key="1">
    <citation type="submission" date="2018-10" db="EMBL/GenBank/DDBJ databases">
        <authorList>
            <person name="Li J."/>
        </authorList>
    </citation>
    <scope>NUCLEOTIDE SEQUENCE [LARGE SCALE GENOMIC DNA]</scope>
    <source>
        <strain evidence="1 2">CCTCC AB209002</strain>
    </source>
</reference>
<comment type="caution">
    <text evidence="1">The sequence shown here is derived from an EMBL/GenBank/DDBJ whole genome shotgun (WGS) entry which is preliminary data.</text>
</comment>
<evidence type="ECO:0000313" key="1">
    <source>
        <dbReference type="EMBL" id="RLP71652.1"/>
    </source>
</evidence>
<dbReference type="PANTHER" id="PTHR31793:SF24">
    <property type="entry name" value="LONG-CHAIN ACYL-COA THIOESTERASE FADM"/>
    <property type="match status" value="1"/>
</dbReference>
<dbReference type="InterPro" id="IPR050563">
    <property type="entry name" value="4-hydroxybenzoyl-CoA_TE"/>
</dbReference>
<dbReference type="SUPFAM" id="SSF54637">
    <property type="entry name" value="Thioesterase/thiol ester dehydrase-isomerase"/>
    <property type="match status" value="1"/>
</dbReference>
<organism evidence="1 2">
    <name type="scientific">Mycetocola manganoxydans</name>
    <dbReference type="NCBI Taxonomy" id="699879"/>
    <lineage>
        <taxon>Bacteria</taxon>
        <taxon>Bacillati</taxon>
        <taxon>Actinomycetota</taxon>
        <taxon>Actinomycetes</taxon>
        <taxon>Micrococcales</taxon>
        <taxon>Microbacteriaceae</taxon>
        <taxon>Mycetocola</taxon>
    </lineage>
</organism>
<proteinExistence type="predicted"/>
<name>A0A3L6ZX02_9MICO</name>
<dbReference type="RefSeq" id="WP_121672672.1">
    <property type="nucleotide sequence ID" value="NZ_BMXM01000001.1"/>
</dbReference>
<dbReference type="GO" id="GO:0047617">
    <property type="term" value="F:fatty acyl-CoA hydrolase activity"/>
    <property type="evidence" value="ECO:0007669"/>
    <property type="project" value="TreeGrafter"/>
</dbReference>
<keyword evidence="2" id="KW-1185">Reference proteome</keyword>
<accession>A0A3L6ZX02</accession>
<dbReference type="CDD" id="cd00586">
    <property type="entry name" value="4HBT"/>
    <property type="match status" value="1"/>
</dbReference>
<dbReference type="AlphaFoldDB" id="A0A3L6ZX02"/>
<dbReference type="InterPro" id="IPR029069">
    <property type="entry name" value="HotDog_dom_sf"/>
</dbReference>
<dbReference type="Proteomes" id="UP000270299">
    <property type="component" value="Unassembled WGS sequence"/>
</dbReference>
<dbReference type="Pfam" id="PF13279">
    <property type="entry name" value="4HBT_2"/>
    <property type="match status" value="1"/>
</dbReference>
<sequence length="157" mass="17877">MRVHVPIHLRWGDLDAYNHVNNVELMRLLEEARVRVFWRDDAEGGDVDAGMALIEAEAGSNTITLIARHEVEYLLPIPYQRQPLDVQVWIGNLGGASLEVDYEVYGPVGGDQPLYARASSTIVLVDAATSRPRRITDEERTAWTRYHEDPIPFVKRR</sequence>
<gene>
    <name evidence="1" type="ORF">D9V29_07290</name>
</gene>